<proteinExistence type="predicted"/>
<organism evidence="1 2">
    <name type="scientific">Stieleria varia</name>
    <dbReference type="NCBI Taxonomy" id="2528005"/>
    <lineage>
        <taxon>Bacteria</taxon>
        <taxon>Pseudomonadati</taxon>
        <taxon>Planctomycetota</taxon>
        <taxon>Planctomycetia</taxon>
        <taxon>Pirellulales</taxon>
        <taxon>Pirellulaceae</taxon>
        <taxon>Stieleria</taxon>
    </lineage>
</organism>
<protein>
    <submittedName>
        <fullName evidence="1">Uncharacterized protein</fullName>
    </submittedName>
</protein>
<gene>
    <name evidence="1" type="ORF">Pla52n_21060</name>
</gene>
<accession>A0A5C6B245</accession>
<dbReference type="AlphaFoldDB" id="A0A5C6B245"/>
<reference evidence="1 2" key="1">
    <citation type="submission" date="2019-02" db="EMBL/GenBank/DDBJ databases">
        <title>Deep-cultivation of Planctomycetes and their phenomic and genomic characterization uncovers novel biology.</title>
        <authorList>
            <person name="Wiegand S."/>
            <person name="Jogler M."/>
            <person name="Boedeker C."/>
            <person name="Pinto D."/>
            <person name="Vollmers J."/>
            <person name="Rivas-Marin E."/>
            <person name="Kohn T."/>
            <person name="Peeters S.H."/>
            <person name="Heuer A."/>
            <person name="Rast P."/>
            <person name="Oberbeckmann S."/>
            <person name="Bunk B."/>
            <person name="Jeske O."/>
            <person name="Meyerdierks A."/>
            <person name="Storesund J.E."/>
            <person name="Kallscheuer N."/>
            <person name="Luecker S."/>
            <person name="Lage O.M."/>
            <person name="Pohl T."/>
            <person name="Merkel B.J."/>
            <person name="Hornburger P."/>
            <person name="Mueller R.-W."/>
            <person name="Bruemmer F."/>
            <person name="Labrenz M."/>
            <person name="Spormann A.M."/>
            <person name="Op Den Camp H."/>
            <person name="Overmann J."/>
            <person name="Amann R."/>
            <person name="Jetten M.S.M."/>
            <person name="Mascher T."/>
            <person name="Medema M.H."/>
            <person name="Devos D.P."/>
            <person name="Kaster A.-K."/>
            <person name="Ovreas L."/>
            <person name="Rohde M."/>
            <person name="Galperin M.Y."/>
            <person name="Jogler C."/>
        </authorList>
    </citation>
    <scope>NUCLEOTIDE SEQUENCE [LARGE SCALE GENOMIC DNA]</scope>
    <source>
        <strain evidence="1 2">Pla52n</strain>
    </source>
</reference>
<sequence>MVSSALPLSPPRLACPTGKEVFYNLKASAHVGQADMGRNCATIHLNARTSRQEPQRANGMPVFNPKWPLRPVCVQRCPVMRYFTQSVQSELQIA</sequence>
<comment type="caution">
    <text evidence="1">The sequence shown here is derived from an EMBL/GenBank/DDBJ whole genome shotgun (WGS) entry which is preliminary data.</text>
</comment>
<name>A0A5C6B245_9BACT</name>
<evidence type="ECO:0000313" key="1">
    <source>
        <dbReference type="EMBL" id="TWU06385.1"/>
    </source>
</evidence>
<keyword evidence="2" id="KW-1185">Reference proteome</keyword>
<dbReference type="EMBL" id="SJPN01000002">
    <property type="protein sequence ID" value="TWU06385.1"/>
    <property type="molecule type" value="Genomic_DNA"/>
</dbReference>
<evidence type="ECO:0000313" key="2">
    <source>
        <dbReference type="Proteomes" id="UP000320176"/>
    </source>
</evidence>
<dbReference type="Proteomes" id="UP000320176">
    <property type="component" value="Unassembled WGS sequence"/>
</dbReference>